<dbReference type="SUPFAM" id="SSF51306">
    <property type="entry name" value="LexA/Signal peptidase"/>
    <property type="match status" value="1"/>
</dbReference>
<dbReference type="PANTHER" id="PTHR10806:SF6">
    <property type="entry name" value="SIGNAL PEPTIDASE COMPLEX CATALYTIC SUBUNIT SEC11"/>
    <property type="match status" value="1"/>
</dbReference>
<comment type="function">
    <text evidence="13">Catalytic component of the signal peptidase complex (SPC) which catalyzes the cleavage of N-terminal signal sequences from nascent proteins as they are translocated into the lumen of the endoplasmic reticulum. Specifically cleaves N-terminal signal peptides that contain a hydrophobic alpha-helix (h-region) shorter than 18-20 amino acids.</text>
</comment>
<evidence type="ECO:0000256" key="13">
    <source>
        <dbReference type="ARBA" id="ARBA00045533"/>
    </source>
</evidence>
<proteinExistence type="inferred from homology"/>
<dbReference type="CDD" id="cd06530">
    <property type="entry name" value="S26_SPase_I"/>
    <property type="match status" value="1"/>
</dbReference>
<organism evidence="17 18">
    <name type="scientific">Zymoseptoria brevis</name>
    <dbReference type="NCBI Taxonomy" id="1047168"/>
    <lineage>
        <taxon>Eukaryota</taxon>
        <taxon>Fungi</taxon>
        <taxon>Dikarya</taxon>
        <taxon>Ascomycota</taxon>
        <taxon>Pezizomycotina</taxon>
        <taxon>Dothideomycetes</taxon>
        <taxon>Dothideomycetidae</taxon>
        <taxon>Mycosphaerellales</taxon>
        <taxon>Mycosphaerellaceae</taxon>
        <taxon>Zymoseptoria</taxon>
    </lineage>
</organism>
<dbReference type="Gene3D" id="2.30.180.10">
    <property type="entry name" value="FAS1 domain"/>
    <property type="match status" value="2"/>
</dbReference>
<keyword evidence="8 15" id="KW-0378">Hydrolase</keyword>
<dbReference type="GO" id="GO:0009003">
    <property type="term" value="F:signal peptidase activity"/>
    <property type="evidence" value="ECO:0007669"/>
    <property type="project" value="UniProtKB-EC"/>
</dbReference>
<dbReference type="GO" id="GO:0006465">
    <property type="term" value="P:signal peptide processing"/>
    <property type="evidence" value="ECO:0007669"/>
    <property type="project" value="UniProtKB-UniRule"/>
</dbReference>
<evidence type="ECO:0000256" key="8">
    <source>
        <dbReference type="ARBA" id="ARBA00022801"/>
    </source>
</evidence>
<dbReference type="PROSITE" id="PS00501">
    <property type="entry name" value="SPASE_I_1"/>
    <property type="match status" value="1"/>
</dbReference>
<evidence type="ECO:0000256" key="14">
    <source>
        <dbReference type="ARBA" id="ARBA00047037"/>
    </source>
</evidence>
<evidence type="ECO:0000256" key="3">
    <source>
        <dbReference type="ARBA" id="ARBA00011035"/>
    </source>
</evidence>
<comment type="subunit">
    <text evidence="14">Component of the signal peptidase complex (SPC) composed of a catalytic subunit SEC11 and three accessory subunits SPC1, SPC2 and SPC3. The complex induces a local thinning of the ER membrane which is used to measure the length of the signal peptide (SP) h-region of protein substrates. This ensures the selectivity of the complex towards h-regions shorter than 18-20 amino acids. SPC associates with the translocon complex.</text>
</comment>
<dbReference type="OrthoDB" id="10257561at2759"/>
<protein>
    <recommendedName>
        <fullName evidence="5 15">Signal peptidase complex catalytic subunit SEC11</fullName>
        <ecNumber evidence="4 15">3.4.21.89</ecNumber>
    </recommendedName>
</protein>
<evidence type="ECO:0000256" key="12">
    <source>
        <dbReference type="ARBA" id="ARBA00023136"/>
    </source>
</evidence>
<comment type="similarity">
    <text evidence="3 15">Belongs to the peptidase S26B family.</text>
</comment>
<dbReference type="InterPro" id="IPR019756">
    <property type="entry name" value="Pept_S26A_signal_pept_1_Ser-AS"/>
</dbReference>
<dbReference type="EC" id="3.4.21.89" evidence="4 15"/>
<feature type="transmembrane region" description="Helical" evidence="15">
    <location>
        <begin position="135"/>
        <end position="159"/>
    </location>
</feature>
<evidence type="ECO:0000256" key="11">
    <source>
        <dbReference type="ARBA" id="ARBA00022989"/>
    </source>
</evidence>
<comment type="caution">
    <text evidence="17">The sequence shown here is derived from an EMBL/GenBank/DDBJ whole genome shotgun (WGS) entry which is preliminary data.</text>
</comment>
<keyword evidence="10 15" id="KW-0735">Signal-anchor</keyword>
<keyword evidence="6 15" id="KW-0645">Protease</keyword>
<dbReference type="Proteomes" id="UP000033647">
    <property type="component" value="Unassembled WGS sequence"/>
</dbReference>
<evidence type="ECO:0000256" key="15">
    <source>
        <dbReference type="RuleBase" id="RU362047"/>
    </source>
</evidence>
<dbReference type="InterPro" id="IPR001733">
    <property type="entry name" value="Peptidase_S26B"/>
</dbReference>
<dbReference type="AlphaFoldDB" id="A0A0F4GL56"/>
<accession>A0A0F4GL56</accession>
<keyword evidence="12 15" id="KW-0472">Membrane</keyword>
<evidence type="ECO:0000256" key="10">
    <source>
        <dbReference type="ARBA" id="ARBA00022968"/>
    </source>
</evidence>
<feature type="domain" description="FAS1" evidence="16">
    <location>
        <begin position="252"/>
        <end position="403"/>
    </location>
</feature>
<dbReference type="InterPro" id="IPR036286">
    <property type="entry name" value="LexA/Signal_pep-like_sf"/>
</dbReference>
<dbReference type="Pfam" id="PF02469">
    <property type="entry name" value="Fasciclin"/>
    <property type="match status" value="2"/>
</dbReference>
<keyword evidence="18" id="KW-1185">Reference proteome</keyword>
<evidence type="ECO:0000256" key="6">
    <source>
        <dbReference type="ARBA" id="ARBA00022670"/>
    </source>
</evidence>
<dbReference type="PROSITE" id="PS50213">
    <property type="entry name" value="FAS1"/>
    <property type="match status" value="2"/>
</dbReference>
<feature type="domain" description="FAS1" evidence="16">
    <location>
        <begin position="406"/>
        <end position="534"/>
    </location>
</feature>
<evidence type="ECO:0000313" key="18">
    <source>
        <dbReference type="Proteomes" id="UP000033647"/>
    </source>
</evidence>
<reference evidence="17 18" key="1">
    <citation type="submission" date="2015-03" db="EMBL/GenBank/DDBJ databases">
        <title>RNA-seq based gene annotation and comparative genomics of four Zymoseptoria species reveal species-specific pathogenicity related genes and transposable element activity.</title>
        <authorList>
            <person name="Grandaubert J."/>
            <person name="Bhattacharyya A."/>
            <person name="Stukenbrock E.H."/>
        </authorList>
    </citation>
    <scope>NUCLEOTIDE SEQUENCE [LARGE SCALE GENOMIC DNA]</scope>
    <source>
        <strain evidence="17 18">Zb18110</strain>
    </source>
</reference>
<evidence type="ECO:0000256" key="5">
    <source>
        <dbReference type="ARBA" id="ARBA00019685"/>
    </source>
</evidence>
<evidence type="ECO:0000256" key="2">
    <source>
        <dbReference type="ARBA" id="ARBA00004648"/>
    </source>
</evidence>
<dbReference type="NCBIfam" id="TIGR02228">
    <property type="entry name" value="sigpep_I_arch"/>
    <property type="match status" value="1"/>
</dbReference>
<comment type="catalytic activity">
    <reaction evidence="1 15">
        <text>Cleavage of hydrophobic, N-terminal signal or leader sequences from secreted and periplasmic proteins.</text>
        <dbReference type="EC" id="3.4.21.89"/>
    </reaction>
</comment>
<dbReference type="GO" id="GO:0005787">
    <property type="term" value="C:signal peptidase complex"/>
    <property type="evidence" value="ECO:0007669"/>
    <property type="project" value="TreeGrafter"/>
</dbReference>
<sequence length="535" mass="57824">MLSALASLGSQPRQLAASVLNFALVLSTAFMLWKGLSVITDSSSPIVVVLSGSMEPAFQRGDLLFLWNRGMDTQVGEIVVYNVRGKDIPIVHRVVRRFGGASEPLQLLTKGDNNAADDTQLYARGQNYLNRKEDVVGSVFGFIPFVGYVTILLSEYPWLKTAMIHYTRRTALISSPPSSPSPSPAMPSHEELDGIPRPLIGQPLGTRFSGPLTGDREEVLASYLCWLVNMQFNSFLAVGTFLLPYTLGGQVDSSLLALIDQTPELSTLATIIHGFPEYAAAVANVTNVTCFAPSNEALARFADAHKDTYQQFFSRLEVFSAIFDIHIVVGAHYSPEFRPGETWFLHTVLTDESVANVTGGQVVKVRSIYDTLEVSTDAKSPAHVIQKDRCFAGGTLQVIDAVMGIPSSLSSVIADNAFMAASFGQALTAANLSTTLELQSNLTVLVPSNKAFEQANLSRGDMGQELLAYVLQSHIIPGEVLYSNMLAVGTWTTLSGAKIRIDQDASGIYVNGARIQVEDLLVANGVVHVIDSFAV</sequence>
<dbReference type="SMART" id="SM00554">
    <property type="entry name" value="FAS1"/>
    <property type="match status" value="2"/>
</dbReference>
<evidence type="ECO:0000313" key="17">
    <source>
        <dbReference type="EMBL" id="KJX98126.1"/>
    </source>
</evidence>
<evidence type="ECO:0000256" key="1">
    <source>
        <dbReference type="ARBA" id="ARBA00000677"/>
    </source>
</evidence>
<keyword evidence="7 15" id="KW-0812">Transmembrane</keyword>
<evidence type="ECO:0000256" key="9">
    <source>
        <dbReference type="ARBA" id="ARBA00022824"/>
    </source>
</evidence>
<dbReference type="PANTHER" id="PTHR10806">
    <property type="entry name" value="SIGNAL PEPTIDASE COMPLEX CATALYTIC SUBUNIT SEC11"/>
    <property type="match status" value="1"/>
</dbReference>
<keyword evidence="11 15" id="KW-1133">Transmembrane helix</keyword>
<dbReference type="InterPro" id="IPR019533">
    <property type="entry name" value="Peptidase_S26"/>
</dbReference>
<dbReference type="InterPro" id="IPR036378">
    <property type="entry name" value="FAS1_dom_sf"/>
</dbReference>
<keyword evidence="9 15" id="KW-0256">Endoplasmic reticulum</keyword>
<dbReference type="PRINTS" id="PR00728">
    <property type="entry name" value="SIGNALPTASE"/>
</dbReference>
<dbReference type="GO" id="GO:0004252">
    <property type="term" value="F:serine-type endopeptidase activity"/>
    <property type="evidence" value="ECO:0007669"/>
    <property type="project" value="InterPro"/>
</dbReference>
<feature type="transmembrane region" description="Helical" evidence="15">
    <location>
        <begin position="15"/>
        <end position="33"/>
    </location>
</feature>
<gene>
    <name evidence="17" type="ORF">TI39_contig432g00007</name>
</gene>
<evidence type="ECO:0000256" key="4">
    <source>
        <dbReference type="ARBA" id="ARBA00013208"/>
    </source>
</evidence>
<comment type="subcellular location">
    <subcellularLocation>
        <location evidence="2">Endoplasmic reticulum membrane</location>
        <topology evidence="2">Single-pass type II membrane protein</topology>
    </subcellularLocation>
</comment>
<name>A0A0F4GL56_9PEZI</name>
<dbReference type="InterPro" id="IPR000782">
    <property type="entry name" value="FAS1_domain"/>
</dbReference>
<evidence type="ECO:0000256" key="7">
    <source>
        <dbReference type="ARBA" id="ARBA00022692"/>
    </source>
</evidence>
<evidence type="ECO:0000259" key="16">
    <source>
        <dbReference type="PROSITE" id="PS50213"/>
    </source>
</evidence>
<dbReference type="EMBL" id="LAFY01000424">
    <property type="protein sequence ID" value="KJX98126.1"/>
    <property type="molecule type" value="Genomic_DNA"/>
</dbReference>
<dbReference type="SUPFAM" id="SSF82153">
    <property type="entry name" value="FAS1 domain"/>
    <property type="match status" value="2"/>
</dbReference>
<dbReference type="STRING" id="1047168.A0A0F4GL56"/>